<gene>
    <name evidence="1" type="ORF">BZM27_22790</name>
</gene>
<comment type="caution">
    <text evidence="1">The sequence shown here is derived from an EMBL/GenBank/DDBJ whole genome shotgun (WGS) entry which is preliminary data.</text>
</comment>
<dbReference type="AlphaFoldDB" id="A0A4R0XI25"/>
<sequence>METLELAPLVHTDRRGVAFGLVRQNSTSELLIMTGFMSSGRIRLAAPALPRIARIADRPLPTFR</sequence>
<evidence type="ECO:0000313" key="2">
    <source>
        <dbReference type="Proteomes" id="UP000294200"/>
    </source>
</evidence>
<evidence type="ECO:0000313" key="1">
    <source>
        <dbReference type="EMBL" id="TCG06947.1"/>
    </source>
</evidence>
<proteinExistence type="predicted"/>
<protein>
    <submittedName>
        <fullName evidence="1">Uncharacterized protein</fullName>
    </submittedName>
</protein>
<organism evidence="1 2">
    <name type="scientific">Paraburkholderia steynii</name>
    <dbReference type="NCBI Taxonomy" id="1245441"/>
    <lineage>
        <taxon>Bacteria</taxon>
        <taxon>Pseudomonadati</taxon>
        <taxon>Pseudomonadota</taxon>
        <taxon>Betaproteobacteria</taxon>
        <taxon>Burkholderiales</taxon>
        <taxon>Burkholderiaceae</taxon>
        <taxon>Paraburkholderia</taxon>
    </lineage>
</organism>
<keyword evidence="2" id="KW-1185">Reference proteome</keyword>
<reference evidence="1 2" key="1">
    <citation type="submission" date="2017-02" db="EMBL/GenBank/DDBJ databases">
        <title>Paraburkholderia sophoroidis sp. nov. and Paraburkholderia steynii sp. nov. rhizobial symbionts of the fynbos legume Hypocalyptus sophoroides.</title>
        <authorList>
            <person name="Steenkamp E.T."/>
            <person name="Beukes C.W."/>
            <person name="Van Zyl E."/>
            <person name="Avontuur J."/>
            <person name="Chan W.Y."/>
            <person name="Hassen A."/>
            <person name="Palmer M."/>
            <person name="Mthombeni L."/>
            <person name="Phalane F."/>
            <person name="Sereme K."/>
            <person name="Venter S.N."/>
        </authorList>
    </citation>
    <scope>NUCLEOTIDE SEQUENCE [LARGE SCALE GENOMIC DNA]</scope>
    <source>
        <strain evidence="1 2">HC1.1ba</strain>
    </source>
</reference>
<dbReference type="EMBL" id="MWML01000085">
    <property type="protein sequence ID" value="TCG06947.1"/>
    <property type="molecule type" value="Genomic_DNA"/>
</dbReference>
<accession>A0A4R0XI25</accession>
<dbReference type="Proteomes" id="UP000294200">
    <property type="component" value="Unassembled WGS sequence"/>
</dbReference>
<name>A0A4R0XI25_9BURK</name>